<proteinExistence type="inferred from homology"/>
<dbReference type="GO" id="GO:0005912">
    <property type="term" value="C:adherens junction"/>
    <property type="evidence" value="ECO:0007669"/>
    <property type="project" value="TreeGrafter"/>
</dbReference>
<feature type="repeat" description="ARM" evidence="6">
    <location>
        <begin position="729"/>
        <end position="766"/>
    </location>
</feature>
<protein>
    <submittedName>
        <fullName evidence="8">Uncharacterized protein</fullName>
    </submittedName>
</protein>
<evidence type="ECO:0000256" key="4">
    <source>
        <dbReference type="ARBA" id="ARBA00022889"/>
    </source>
</evidence>
<feature type="repeat" description="ARM" evidence="6">
    <location>
        <begin position="432"/>
        <end position="477"/>
    </location>
</feature>
<reference evidence="8" key="2">
    <citation type="submission" date="2020-11" db="EMBL/GenBank/DDBJ databases">
        <authorList>
            <person name="McCartney M.A."/>
            <person name="Auch B."/>
            <person name="Kono T."/>
            <person name="Mallez S."/>
            <person name="Becker A."/>
            <person name="Gohl D.M."/>
            <person name="Silverstein K.A.T."/>
            <person name="Koren S."/>
            <person name="Bechman K.B."/>
            <person name="Herman A."/>
            <person name="Abrahante J.E."/>
            <person name="Garbe J."/>
        </authorList>
    </citation>
    <scope>NUCLEOTIDE SEQUENCE</scope>
    <source>
        <strain evidence="8">Duluth1</strain>
        <tissue evidence="8">Whole animal</tissue>
    </source>
</reference>
<name>A0A9D4RZB9_DREPO</name>
<dbReference type="InterPro" id="IPR028435">
    <property type="entry name" value="Plakophilin/d_Catenin"/>
</dbReference>
<keyword evidence="9" id="KW-1185">Reference proteome</keyword>
<organism evidence="8 9">
    <name type="scientific">Dreissena polymorpha</name>
    <name type="common">Zebra mussel</name>
    <name type="synonym">Mytilus polymorpha</name>
    <dbReference type="NCBI Taxonomy" id="45954"/>
    <lineage>
        <taxon>Eukaryota</taxon>
        <taxon>Metazoa</taxon>
        <taxon>Spiralia</taxon>
        <taxon>Lophotrochozoa</taxon>
        <taxon>Mollusca</taxon>
        <taxon>Bivalvia</taxon>
        <taxon>Autobranchia</taxon>
        <taxon>Heteroconchia</taxon>
        <taxon>Euheterodonta</taxon>
        <taxon>Imparidentia</taxon>
        <taxon>Neoheterodontei</taxon>
        <taxon>Myida</taxon>
        <taxon>Dreissenoidea</taxon>
        <taxon>Dreissenidae</taxon>
        <taxon>Dreissena</taxon>
    </lineage>
</organism>
<feature type="region of interest" description="Disordered" evidence="7">
    <location>
        <begin position="628"/>
        <end position="667"/>
    </location>
</feature>
<comment type="subcellular location">
    <subcellularLocation>
        <location evidence="1">Cell junction</location>
    </subcellularLocation>
</comment>
<evidence type="ECO:0000256" key="1">
    <source>
        <dbReference type="ARBA" id="ARBA00004282"/>
    </source>
</evidence>
<evidence type="ECO:0000256" key="7">
    <source>
        <dbReference type="SAM" id="MobiDB-lite"/>
    </source>
</evidence>
<sequence length="1018" mass="114246">HELQSRGTMHFGEDNMNYMPEDHYGGRGGPYSGDYNSYNGGPHHDTSMHSSHHSLQSNNSNRNPRIQLKQSNQNLGSRTSLPQDQHNDNYAPYSGLQRNVHPDSPVNGSQRGPPTPTRAPAPTDRYGAPQVEDSFYRQSPMLERGYRDDPRSKYMDSPRGGAQPQYPGDDRYNDNSFQGQPDSFHGPPDDYHDQPDSFQGRPNYSGSQHMIDRYGEPVDSRGPPPDDSRYQEEDSYREPQDDSFRGPVPQNDRHRDYDDDQPTNQSFLRDPHGNYGDPYYPEDENRRHEGLPQVQDDPFADDPFRQKQRSLLHLQQLEDPYPRGHSPAAGSERMSPGSLHSLHDRPPQYDGREGPVRYVEDDPHHPDDNYPEDRSHTPSGNEDSMRWRSPDLQEVIDFLSHPSDAIKANAAAYLTHLSYMDDNIKQKIRGLNGIPLLVDMLNSDFPEVHKNACGALKNMSYGRHNDENKRSIRNAGGIPALVRLLRKTQDEDTRDLATGVLWNLSSCDDLKKAIIDDALAVLVNSVVIPQSGWEKRGLPPVHNQDSWTTTFRNATGVLRNVSSAGEEARKRLRECNGLVDSLIHTLKIAIDQNNVDNKPVTNCVCTLRNLAFRIQEVADPDFYKKRDATLRRQKKQEKGGTTGCFGGGNKKKTGPNKGQTIEDETQPQLPQTAQVFRALWGVDAVRYFLQLLTGSNPTMLEASCGAIQNLAACDWKFAIEIRALVRKEKGLPSLVDLLTFEEERVVGAAATALRNLSIDERNKELVGKYAMKQLVSNIPQDGRPRETSDETVAAVLACCEEVIQHNQDFAKSFVNERGVPRLMSIVKHQEQFNPRCCKFALAVAKTLWGFKVLHSDFNQNGYTQKDFCPPQAARSQPQSNYSTLRQNQGYDDTTMRSRHGNGNGYPSNHMTGSNPRLVQGHSNPALDQHDMYGSRQGIPMVDIPAQPAGYAPIDDPVHTKPRNKLPAGAVPLFPVDNTEPVYAQVQKNRNHGDERAEHGGPGQMMLSADNPDGVDSWV</sequence>
<feature type="repeat" description="ARM" evidence="6">
    <location>
        <begin position="476"/>
        <end position="519"/>
    </location>
</feature>
<dbReference type="SMART" id="SM00185">
    <property type="entry name" value="ARM"/>
    <property type="match status" value="6"/>
</dbReference>
<gene>
    <name evidence="8" type="ORF">DPMN_008531</name>
</gene>
<keyword evidence="3" id="KW-0677">Repeat</keyword>
<comment type="caution">
    <text evidence="8">The sequence shown here is derived from an EMBL/GenBank/DDBJ whole genome shotgun (WGS) entry which is preliminary data.</text>
</comment>
<dbReference type="GO" id="GO:0005634">
    <property type="term" value="C:nucleus"/>
    <property type="evidence" value="ECO:0007669"/>
    <property type="project" value="TreeGrafter"/>
</dbReference>
<dbReference type="GO" id="GO:0005737">
    <property type="term" value="C:cytoplasm"/>
    <property type="evidence" value="ECO:0007669"/>
    <property type="project" value="TreeGrafter"/>
</dbReference>
<evidence type="ECO:0000313" key="8">
    <source>
        <dbReference type="EMBL" id="KAH3884548.1"/>
    </source>
</evidence>
<evidence type="ECO:0000256" key="2">
    <source>
        <dbReference type="ARBA" id="ARBA00005462"/>
    </source>
</evidence>
<accession>A0A9D4RZB9</accession>
<feature type="region of interest" description="Disordered" evidence="7">
    <location>
        <begin position="1"/>
        <end position="386"/>
    </location>
</feature>
<evidence type="ECO:0000256" key="6">
    <source>
        <dbReference type="PROSITE-ProRule" id="PRU00259"/>
    </source>
</evidence>
<dbReference type="PROSITE" id="PS50176">
    <property type="entry name" value="ARM_REPEAT"/>
    <property type="match status" value="3"/>
</dbReference>
<dbReference type="PANTHER" id="PTHR10372:SF27">
    <property type="entry name" value="ADHERENS JUNCTION PROTEIN P120"/>
    <property type="match status" value="1"/>
</dbReference>
<evidence type="ECO:0000256" key="5">
    <source>
        <dbReference type="ARBA" id="ARBA00022949"/>
    </source>
</evidence>
<dbReference type="Pfam" id="PF00514">
    <property type="entry name" value="Arm"/>
    <property type="match status" value="4"/>
</dbReference>
<feature type="compositionally biased region" description="Polar residues" evidence="7">
    <location>
        <begin position="196"/>
        <end position="208"/>
    </location>
</feature>
<keyword evidence="4" id="KW-0130">Cell adhesion</keyword>
<dbReference type="Gene3D" id="1.25.10.10">
    <property type="entry name" value="Leucine-rich Repeat Variant"/>
    <property type="match status" value="1"/>
</dbReference>
<dbReference type="SUPFAM" id="SSF48371">
    <property type="entry name" value="ARM repeat"/>
    <property type="match status" value="1"/>
</dbReference>
<keyword evidence="5" id="KW-0965">Cell junction</keyword>
<dbReference type="InterPro" id="IPR000225">
    <property type="entry name" value="Armadillo"/>
</dbReference>
<dbReference type="GO" id="GO:0005886">
    <property type="term" value="C:plasma membrane"/>
    <property type="evidence" value="ECO:0007669"/>
    <property type="project" value="TreeGrafter"/>
</dbReference>
<reference evidence="8" key="1">
    <citation type="journal article" date="2019" name="bioRxiv">
        <title>The Genome of the Zebra Mussel, Dreissena polymorpha: A Resource for Invasive Species Research.</title>
        <authorList>
            <person name="McCartney M.A."/>
            <person name="Auch B."/>
            <person name="Kono T."/>
            <person name="Mallez S."/>
            <person name="Zhang Y."/>
            <person name="Obille A."/>
            <person name="Becker A."/>
            <person name="Abrahante J.E."/>
            <person name="Garbe J."/>
            <person name="Badalamenti J.P."/>
            <person name="Herman A."/>
            <person name="Mangelson H."/>
            <person name="Liachko I."/>
            <person name="Sullivan S."/>
            <person name="Sone E.D."/>
            <person name="Koren S."/>
            <person name="Silverstein K.A.T."/>
            <person name="Beckman K.B."/>
            <person name="Gohl D.M."/>
        </authorList>
    </citation>
    <scope>NUCLEOTIDE SEQUENCE</scope>
    <source>
        <strain evidence="8">Duluth1</strain>
        <tissue evidence="8">Whole animal</tissue>
    </source>
</reference>
<dbReference type="EMBL" id="JAIWYP010000001">
    <property type="protein sequence ID" value="KAH3884548.1"/>
    <property type="molecule type" value="Genomic_DNA"/>
</dbReference>
<feature type="compositionally biased region" description="Basic and acidic residues" evidence="7">
    <location>
        <begin position="144"/>
        <end position="156"/>
    </location>
</feature>
<feature type="compositionally biased region" description="Basic and acidic residues" evidence="7">
    <location>
        <begin position="210"/>
        <end position="244"/>
    </location>
</feature>
<feature type="region of interest" description="Disordered" evidence="7">
    <location>
        <begin position="890"/>
        <end position="912"/>
    </location>
</feature>
<dbReference type="PANTHER" id="PTHR10372">
    <property type="entry name" value="PLAKOPHILLIN-RELATED"/>
    <property type="match status" value="1"/>
</dbReference>
<dbReference type="InterPro" id="IPR011989">
    <property type="entry name" value="ARM-like"/>
</dbReference>
<feature type="compositionally biased region" description="Polar residues" evidence="7">
    <location>
        <begin position="62"/>
        <end position="84"/>
    </location>
</feature>
<comment type="similarity">
    <text evidence="2">Belongs to the beta-catenin family.</text>
</comment>
<feature type="compositionally biased region" description="Basic and acidic residues" evidence="7">
    <location>
        <begin position="341"/>
        <end position="376"/>
    </location>
</feature>
<feature type="region of interest" description="Disordered" evidence="7">
    <location>
        <begin position="987"/>
        <end position="1018"/>
    </location>
</feature>
<feature type="non-terminal residue" evidence="8">
    <location>
        <position position="1"/>
    </location>
</feature>
<dbReference type="GO" id="GO:0098609">
    <property type="term" value="P:cell-cell adhesion"/>
    <property type="evidence" value="ECO:0007669"/>
    <property type="project" value="InterPro"/>
</dbReference>
<dbReference type="AlphaFoldDB" id="A0A9D4RZB9"/>
<dbReference type="InterPro" id="IPR016024">
    <property type="entry name" value="ARM-type_fold"/>
</dbReference>
<evidence type="ECO:0000313" key="9">
    <source>
        <dbReference type="Proteomes" id="UP000828390"/>
    </source>
</evidence>
<dbReference type="Proteomes" id="UP000828390">
    <property type="component" value="Unassembled WGS sequence"/>
</dbReference>
<evidence type="ECO:0000256" key="3">
    <source>
        <dbReference type="ARBA" id="ARBA00022737"/>
    </source>
</evidence>